<dbReference type="PANTHER" id="PTHR16483">
    <property type="entry name" value="GASTROKINE 1"/>
    <property type="match status" value="1"/>
</dbReference>
<dbReference type="SMART" id="SM01039">
    <property type="entry name" value="BRICHOS"/>
    <property type="match status" value="2"/>
</dbReference>
<dbReference type="Pfam" id="PF04089">
    <property type="entry name" value="BRICHOS"/>
    <property type="match status" value="2"/>
</dbReference>
<keyword evidence="4" id="KW-1185">Reference proteome</keyword>
<dbReference type="EMBL" id="OW240914">
    <property type="protein sequence ID" value="CAH2274768.1"/>
    <property type="molecule type" value="Genomic_DNA"/>
</dbReference>
<evidence type="ECO:0000313" key="4">
    <source>
        <dbReference type="Proteomes" id="UP001295444"/>
    </source>
</evidence>
<gene>
    <name evidence="3" type="ORF">PECUL_23A056148</name>
</gene>
<dbReference type="InterPro" id="IPR051772">
    <property type="entry name" value="Gastrokine"/>
</dbReference>
<evidence type="ECO:0000313" key="3">
    <source>
        <dbReference type="EMBL" id="CAH2274768.1"/>
    </source>
</evidence>
<sequence>MVLLTALLGVTFASDTVDINNQGNTGTNVHQTVNIDNHDNVANVNQFNGWNSWNSVWDYNRGLFAARLMSKRACVVSRMNRNVVPSLAQLSKVSQEKQNPNAPPPHTLTYTVSQTRVKNVAQFGSHIEALCKGVPTFYAQETQGSSLYSSGCSTSGIINILGITICGLVGAFGISPLGNFADVWRTSRRGTLGEGRQGDAATGWDKGIKSKRSLNVDIGNEGNVGGNVHQTVNINNQDNVASVNSLNGWDSWDSICDYGRFWIDNGPFAKKICIVSKMNREVFPSLAALTTAQRKQLSPNPSFFKFNINQVPIANIGIYGVHIEALCRGLPSFEAQVNQEPITNLAFCDTGSIFNIGGISFCF</sequence>
<evidence type="ECO:0000256" key="1">
    <source>
        <dbReference type="ARBA" id="ARBA00023157"/>
    </source>
</evidence>
<reference evidence="3" key="1">
    <citation type="submission" date="2022-03" db="EMBL/GenBank/DDBJ databases">
        <authorList>
            <person name="Alioto T."/>
            <person name="Alioto T."/>
            <person name="Gomez Garrido J."/>
        </authorList>
    </citation>
    <scope>NUCLEOTIDE SEQUENCE</scope>
</reference>
<dbReference type="Proteomes" id="UP001295444">
    <property type="component" value="Chromosome 03"/>
</dbReference>
<feature type="domain" description="BRICHOS" evidence="2">
    <location>
        <begin position="246"/>
        <end position="335"/>
    </location>
</feature>
<keyword evidence="1" id="KW-1015">Disulfide bond</keyword>
<accession>A0AAD1RP23</accession>
<proteinExistence type="predicted"/>
<name>A0AAD1RP23_PELCU</name>
<dbReference type="PROSITE" id="PS50869">
    <property type="entry name" value="BRICHOS"/>
    <property type="match status" value="2"/>
</dbReference>
<feature type="domain" description="BRICHOS" evidence="2">
    <location>
        <begin position="47"/>
        <end position="139"/>
    </location>
</feature>
<dbReference type="Gene3D" id="3.30.390.150">
    <property type="match status" value="2"/>
</dbReference>
<dbReference type="InterPro" id="IPR007084">
    <property type="entry name" value="BRICHOS_dom"/>
</dbReference>
<evidence type="ECO:0000259" key="2">
    <source>
        <dbReference type="PROSITE" id="PS50869"/>
    </source>
</evidence>
<protein>
    <recommendedName>
        <fullName evidence="2">BRICHOS domain-containing protein</fullName>
    </recommendedName>
</protein>
<dbReference type="AlphaFoldDB" id="A0AAD1RP23"/>
<organism evidence="3 4">
    <name type="scientific">Pelobates cultripes</name>
    <name type="common">Western spadefoot toad</name>
    <dbReference type="NCBI Taxonomy" id="61616"/>
    <lineage>
        <taxon>Eukaryota</taxon>
        <taxon>Metazoa</taxon>
        <taxon>Chordata</taxon>
        <taxon>Craniata</taxon>
        <taxon>Vertebrata</taxon>
        <taxon>Euteleostomi</taxon>
        <taxon>Amphibia</taxon>
        <taxon>Batrachia</taxon>
        <taxon>Anura</taxon>
        <taxon>Pelobatoidea</taxon>
        <taxon>Pelobatidae</taxon>
        <taxon>Pelobates</taxon>
    </lineage>
</organism>